<dbReference type="PANTHER" id="PTHR30319:SF1">
    <property type="entry name" value="TRANSCRIPTIONAL REPRESSOR PAAX"/>
    <property type="match status" value="1"/>
</dbReference>
<dbReference type="PIRSF" id="PIRSF020623">
    <property type="entry name" value="PaaX"/>
    <property type="match status" value="1"/>
</dbReference>
<name>L7KNB3_9ACTN</name>
<dbReference type="Pfam" id="PF08223">
    <property type="entry name" value="PaaX_C"/>
    <property type="match status" value="1"/>
</dbReference>
<dbReference type="InterPro" id="IPR036390">
    <property type="entry name" value="WH_DNA-bd_sf"/>
</dbReference>
<dbReference type="Gene3D" id="3.30.70.2650">
    <property type="match status" value="1"/>
</dbReference>
<proteinExistence type="predicted"/>
<dbReference type="InterPro" id="IPR012906">
    <property type="entry name" value="PaaX-like_N"/>
</dbReference>
<dbReference type="InterPro" id="IPR013225">
    <property type="entry name" value="PaaX_C"/>
</dbReference>
<sequence>MSPSRSEPGRGRSAPAIPTPGTAQATLLNIVGDIVHPSRVPVATSVFLAAMAELGHTEPAIRQAIARCAAAGWISKERVGRSTRWALTARGIRLVEDGVAGVEQLSDPHTDWDGRWRILVVTIPNEQRSIRDRVYRALRWDGFGNPLGSVWVSPHLNRQRRTTAAITGAGLLNSTLSFVGTADDLGLSVGEIVDRAWNLDDLESIYNTLIERFERMAPTTDAAHFEALLRLDEELQNLLVIDPHLPRALSGAWTGRQSAERLLHLRSIWHGPAERHWAQLLIEHS</sequence>
<dbReference type="AlphaFoldDB" id="L7KNB3"/>
<evidence type="ECO:0000313" key="5">
    <source>
        <dbReference type="EMBL" id="GAC49198.1"/>
    </source>
</evidence>
<dbReference type="STRING" id="1220583.GOACH_10_01660"/>
<dbReference type="InterPro" id="IPR048846">
    <property type="entry name" value="PaaX-like_central"/>
</dbReference>
<evidence type="ECO:0000259" key="4">
    <source>
        <dbReference type="Pfam" id="PF20803"/>
    </source>
</evidence>
<dbReference type="Pfam" id="PF20803">
    <property type="entry name" value="PaaX_M"/>
    <property type="match status" value="1"/>
</dbReference>
<dbReference type="Gene3D" id="1.10.10.10">
    <property type="entry name" value="Winged helix-like DNA-binding domain superfamily/Winged helix DNA-binding domain"/>
    <property type="match status" value="1"/>
</dbReference>
<dbReference type="PANTHER" id="PTHR30319">
    <property type="entry name" value="PHENYLACETIC ACID REGULATOR-RELATED TRANSCRIPTIONAL REPRESSOR"/>
    <property type="match status" value="1"/>
</dbReference>
<dbReference type="OrthoDB" id="2270427at2"/>
<evidence type="ECO:0000259" key="2">
    <source>
        <dbReference type="Pfam" id="PF07848"/>
    </source>
</evidence>
<dbReference type="eggNOG" id="COG3327">
    <property type="taxonomic scope" value="Bacteria"/>
</dbReference>
<gene>
    <name evidence="5" type="ORF">GOACH_10_01660</name>
</gene>
<feature type="domain" description="Transcriptional repressor PaaX-like C-terminal" evidence="3">
    <location>
        <begin position="197"/>
        <end position="278"/>
    </location>
</feature>
<feature type="domain" description="Transcriptional repressor PaaX-like central Cas2-like" evidence="4">
    <location>
        <begin position="110"/>
        <end position="178"/>
    </location>
</feature>
<keyword evidence="6" id="KW-1185">Reference proteome</keyword>
<dbReference type="InterPro" id="IPR011965">
    <property type="entry name" value="PaaX_trns_reg"/>
</dbReference>
<protein>
    <submittedName>
        <fullName evidence="5">Putative PaaX family transcriptional regulator</fullName>
    </submittedName>
</protein>
<reference evidence="5 6" key="1">
    <citation type="submission" date="2012-12" db="EMBL/GenBank/DDBJ databases">
        <title>Whole genome shotgun sequence of Gordonia aichiensis NBRC 108223.</title>
        <authorList>
            <person name="Isaki-Nakamura S."/>
            <person name="Hosoyama A."/>
            <person name="Tsuchikane K."/>
            <person name="Ando Y."/>
            <person name="Baba S."/>
            <person name="Ohji S."/>
            <person name="Hamada M."/>
            <person name="Tamura T."/>
            <person name="Yamazoe A."/>
            <person name="Yamazaki S."/>
            <person name="Fujita N."/>
        </authorList>
    </citation>
    <scope>NUCLEOTIDE SEQUENCE [LARGE SCALE GENOMIC DNA]</scope>
    <source>
        <strain evidence="5 6">NBRC 108223</strain>
    </source>
</reference>
<feature type="region of interest" description="Disordered" evidence="1">
    <location>
        <begin position="1"/>
        <end position="20"/>
    </location>
</feature>
<evidence type="ECO:0000256" key="1">
    <source>
        <dbReference type="SAM" id="MobiDB-lite"/>
    </source>
</evidence>
<dbReference type="Proteomes" id="UP000010988">
    <property type="component" value="Unassembled WGS sequence"/>
</dbReference>
<dbReference type="EMBL" id="BANR01000010">
    <property type="protein sequence ID" value="GAC49198.1"/>
    <property type="molecule type" value="Genomic_DNA"/>
</dbReference>
<evidence type="ECO:0000259" key="3">
    <source>
        <dbReference type="Pfam" id="PF08223"/>
    </source>
</evidence>
<dbReference type="RefSeq" id="WP_005175107.1">
    <property type="nucleotide sequence ID" value="NZ_BANR01000010.1"/>
</dbReference>
<dbReference type="GO" id="GO:0006351">
    <property type="term" value="P:DNA-templated transcription"/>
    <property type="evidence" value="ECO:0007669"/>
    <property type="project" value="InterPro"/>
</dbReference>
<evidence type="ECO:0000313" key="6">
    <source>
        <dbReference type="Proteomes" id="UP000010988"/>
    </source>
</evidence>
<organism evidence="5 6">
    <name type="scientific">Gordonia aichiensis NBRC 108223</name>
    <dbReference type="NCBI Taxonomy" id="1220583"/>
    <lineage>
        <taxon>Bacteria</taxon>
        <taxon>Bacillati</taxon>
        <taxon>Actinomycetota</taxon>
        <taxon>Actinomycetes</taxon>
        <taxon>Mycobacteriales</taxon>
        <taxon>Gordoniaceae</taxon>
        <taxon>Gordonia</taxon>
    </lineage>
</organism>
<dbReference type="InterPro" id="IPR036388">
    <property type="entry name" value="WH-like_DNA-bd_sf"/>
</dbReference>
<accession>L7KNB3</accession>
<dbReference type="Pfam" id="PF07848">
    <property type="entry name" value="PaaX"/>
    <property type="match status" value="1"/>
</dbReference>
<feature type="domain" description="Transcriptional repressor PaaX-like N-terminal" evidence="2">
    <location>
        <begin position="23"/>
        <end position="91"/>
    </location>
</feature>
<dbReference type="SUPFAM" id="SSF46785">
    <property type="entry name" value="Winged helix' DNA-binding domain"/>
    <property type="match status" value="1"/>
</dbReference>
<comment type="caution">
    <text evidence="5">The sequence shown here is derived from an EMBL/GenBank/DDBJ whole genome shotgun (WGS) entry which is preliminary data.</text>
</comment>